<accession>A0A921DQT0</accession>
<comment type="catalytic activity">
    <reaction evidence="1 7">
        <text>(2R,3S)-3-isopropylmalate = (2S)-2-isopropylmalate</text>
        <dbReference type="Rhea" id="RHEA:32287"/>
        <dbReference type="ChEBI" id="CHEBI:1178"/>
        <dbReference type="ChEBI" id="CHEBI:35121"/>
        <dbReference type="EC" id="4.2.1.33"/>
    </reaction>
</comment>
<evidence type="ECO:0000256" key="5">
    <source>
        <dbReference type="ARBA" id="ARBA00011271"/>
    </source>
</evidence>
<keyword evidence="7" id="KW-0432">Leucine biosynthesis</keyword>
<comment type="pathway">
    <text evidence="3 7">Amino-acid biosynthesis; L-leucine biosynthesis; L-leucine from 3-methyl-2-oxobutanoate: step 2/4.</text>
</comment>
<dbReference type="Pfam" id="PF00694">
    <property type="entry name" value="Aconitase_C"/>
    <property type="match status" value="1"/>
</dbReference>
<dbReference type="PANTHER" id="PTHR43345">
    <property type="entry name" value="3-ISOPROPYLMALATE DEHYDRATASE SMALL SUBUNIT 2-RELATED-RELATED"/>
    <property type="match status" value="1"/>
</dbReference>
<evidence type="ECO:0000313" key="10">
    <source>
        <dbReference type="Proteomes" id="UP000698963"/>
    </source>
</evidence>
<evidence type="ECO:0000256" key="2">
    <source>
        <dbReference type="ARBA" id="ARBA00002695"/>
    </source>
</evidence>
<evidence type="ECO:0000256" key="7">
    <source>
        <dbReference type="HAMAP-Rule" id="MF_01032"/>
    </source>
</evidence>
<dbReference type="NCBIfam" id="TIGR02087">
    <property type="entry name" value="LEUD_arch"/>
    <property type="match status" value="1"/>
</dbReference>
<comment type="subunit">
    <text evidence="5 7">Heterodimer of LeuC and LeuD.</text>
</comment>
<dbReference type="SUPFAM" id="SSF52016">
    <property type="entry name" value="LeuD/IlvD-like"/>
    <property type="match status" value="1"/>
</dbReference>
<evidence type="ECO:0000259" key="8">
    <source>
        <dbReference type="Pfam" id="PF00694"/>
    </source>
</evidence>
<gene>
    <name evidence="7" type="primary">leuD</name>
    <name evidence="9" type="ORF">K8W16_04350</name>
</gene>
<dbReference type="InterPro" id="IPR050075">
    <property type="entry name" value="LeuD"/>
</dbReference>
<reference evidence="9" key="2">
    <citation type="submission" date="2021-09" db="EMBL/GenBank/DDBJ databases">
        <authorList>
            <person name="Gilroy R."/>
        </authorList>
    </citation>
    <scope>NUCLEOTIDE SEQUENCE</scope>
    <source>
        <strain evidence="9">ChiGjej2B2-19336</strain>
    </source>
</reference>
<dbReference type="Gene3D" id="3.20.19.10">
    <property type="entry name" value="Aconitase, domain 4"/>
    <property type="match status" value="1"/>
</dbReference>
<protein>
    <recommendedName>
        <fullName evidence="7">3-isopropylmalate dehydratase small subunit</fullName>
        <ecNumber evidence="7">4.2.1.33</ecNumber>
    </recommendedName>
    <alternativeName>
        <fullName evidence="7">Alpha-IPM isomerase</fullName>
        <shortName evidence="7">IPMI</shortName>
    </alternativeName>
    <alternativeName>
        <fullName evidence="7">Isopropylmalate isomerase</fullName>
    </alternativeName>
</protein>
<dbReference type="GO" id="GO:0009098">
    <property type="term" value="P:L-leucine biosynthetic process"/>
    <property type="evidence" value="ECO:0007669"/>
    <property type="project" value="UniProtKB-UniRule"/>
</dbReference>
<dbReference type="InterPro" id="IPR015928">
    <property type="entry name" value="Aconitase/3IPM_dehydase_swvl"/>
</dbReference>
<sequence>MQNARGKAFVFGDDVNTDVILPGKYLNVTDPKELASHCMESEDPDFVNKARTGDIMVAQKNFGCGSSREHAPLSIKYLGISCVIASTFARIFFRNALNIGLPILECEEAAENIHEGDTVSVDFETGVITNETTGQTFQAEPFPPFMQNLIACGGLVNYSKDKIEKLRAAR</sequence>
<keyword evidence="7" id="KW-0100">Branched-chain amino acid biosynthesis</keyword>
<evidence type="ECO:0000256" key="1">
    <source>
        <dbReference type="ARBA" id="ARBA00000491"/>
    </source>
</evidence>
<dbReference type="Proteomes" id="UP000698963">
    <property type="component" value="Unassembled WGS sequence"/>
</dbReference>
<comment type="caution">
    <text evidence="9">The sequence shown here is derived from an EMBL/GenBank/DDBJ whole genome shotgun (WGS) entry which is preliminary data.</text>
</comment>
<name>A0A921DQT0_9BACT</name>
<dbReference type="PANTHER" id="PTHR43345:SF2">
    <property type="entry name" value="3-ISOPROPYLMALATE DEHYDRATASE SMALL SUBUNIT 1"/>
    <property type="match status" value="1"/>
</dbReference>
<dbReference type="HAMAP" id="MF_01032">
    <property type="entry name" value="LeuD_type2"/>
    <property type="match status" value="1"/>
</dbReference>
<dbReference type="EC" id="4.2.1.33" evidence="7"/>
<dbReference type="EMBL" id="DYZA01000079">
    <property type="protein sequence ID" value="HJD96860.1"/>
    <property type="molecule type" value="Genomic_DNA"/>
</dbReference>
<dbReference type="CDD" id="cd01577">
    <property type="entry name" value="IPMI_Swivel"/>
    <property type="match status" value="1"/>
</dbReference>
<dbReference type="GO" id="GO:0003861">
    <property type="term" value="F:3-isopropylmalate dehydratase activity"/>
    <property type="evidence" value="ECO:0007669"/>
    <property type="project" value="UniProtKB-UniRule"/>
</dbReference>
<keyword evidence="6 7" id="KW-0456">Lyase</keyword>
<comment type="similarity">
    <text evidence="4 7">Belongs to the LeuD family. LeuD type 2 subfamily.</text>
</comment>
<dbReference type="InterPro" id="IPR033940">
    <property type="entry name" value="IPMI_Swivel"/>
</dbReference>
<proteinExistence type="inferred from homology"/>
<organism evidence="9 10">
    <name type="scientific">Mailhella massiliensis</name>
    <dbReference type="NCBI Taxonomy" id="1903261"/>
    <lineage>
        <taxon>Bacteria</taxon>
        <taxon>Pseudomonadati</taxon>
        <taxon>Thermodesulfobacteriota</taxon>
        <taxon>Desulfovibrionia</taxon>
        <taxon>Desulfovibrionales</taxon>
        <taxon>Desulfovibrionaceae</taxon>
        <taxon>Mailhella</taxon>
    </lineage>
</organism>
<evidence type="ECO:0000313" key="9">
    <source>
        <dbReference type="EMBL" id="HJD96860.1"/>
    </source>
</evidence>
<dbReference type="InterPro" id="IPR000573">
    <property type="entry name" value="AconitaseA/IPMdHydase_ssu_swvl"/>
</dbReference>
<comment type="function">
    <text evidence="2 7">Catalyzes the isomerization between 2-isopropylmalate and 3-isopropylmalate, via the formation of 2-isopropylmaleate.</text>
</comment>
<dbReference type="FunFam" id="3.20.19.10:FF:000007">
    <property type="entry name" value="Isopropylmalate/citramalate isomerase small subunit"/>
    <property type="match status" value="1"/>
</dbReference>
<feature type="domain" description="Aconitase A/isopropylmalate dehydratase small subunit swivel" evidence="8">
    <location>
        <begin position="41"/>
        <end position="104"/>
    </location>
</feature>
<dbReference type="InterPro" id="IPR011827">
    <property type="entry name" value="LeuD_type2/HacB/DmdB"/>
</dbReference>
<evidence type="ECO:0000256" key="4">
    <source>
        <dbReference type="ARBA" id="ARBA00009869"/>
    </source>
</evidence>
<reference evidence="9" key="1">
    <citation type="journal article" date="2021" name="PeerJ">
        <title>Extensive microbial diversity within the chicken gut microbiome revealed by metagenomics and culture.</title>
        <authorList>
            <person name="Gilroy R."/>
            <person name="Ravi A."/>
            <person name="Getino M."/>
            <person name="Pursley I."/>
            <person name="Horton D.L."/>
            <person name="Alikhan N.F."/>
            <person name="Baker D."/>
            <person name="Gharbi K."/>
            <person name="Hall N."/>
            <person name="Watson M."/>
            <person name="Adriaenssens E.M."/>
            <person name="Foster-Nyarko E."/>
            <person name="Jarju S."/>
            <person name="Secka A."/>
            <person name="Antonio M."/>
            <person name="Oren A."/>
            <person name="Chaudhuri R.R."/>
            <person name="La Ragione R."/>
            <person name="Hildebrand F."/>
            <person name="Pallen M.J."/>
        </authorList>
    </citation>
    <scope>NUCLEOTIDE SEQUENCE</scope>
    <source>
        <strain evidence="9">ChiGjej2B2-19336</strain>
    </source>
</reference>
<keyword evidence="7" id="KW-0028">Amino-acid biosynthesis</keyword>
<dbReference type="AlphaFoldDB" id="A0A921DQT0"/>
<evidence type="ECO:0000256" key="3">
    <source>
        <dbReference type="ARBA" id="ARBA00004729"/>
    </source>
</evidence>
<evidence type="ECO:0000256" key="6">
    <source>
        <dbReference type="ARBA" id="ARBA00023239"/>
    </source>
</evidence>
<dbReference type="RefSeq" id="WP_304121452.1">
    <property type="nucleotide sequence ID" value="NZ_DYZA01000079.1"/>
</dbReference>